<evidence type="ECO:0000256" key="5">
    <source>
        <dbReference type="ARBA" id="ARBA00022692"/>
    </source>
</evidence>
<dbReference type="PRINTS" id="PR00123">
    <property type="entry name" value="ATPASEA"/>
</dbReference>
<dbReference type="EMBL" id="LTAY01000046">
    <property type="protein sequence ID" value="OPX47503.1"/>
    <property type="molecule type" value="Genomic_DNA"/>
</dbReference>
<evidence type="ECO:0000256" key="6">
    <source>
        <dbReference type="ARBA" id="ARBA00022781"/>
    </source>
</evidence>
<keyword evidence="11" id="KW-1003">Cell membrane</keyword>
<evidence type="ECO:0000256" key="4">
    <source>
        <dbReference type="ARBA" id="ARBA00022547"/>
    </source>
</evidence>
<reference evidence="12 13" key="1">
    <citation type="submission" date="2016-02" db="EMBL/GenBank/DDBJ databases">
        <title>Genome sequence of Clostridium thermobutyricum DSM 4928.</title>
        <authorList>
            <person name="Poehlein A."/>
            <person name="Daniel R."/>
        </authorList>
    </citation>
    <scope>NUCLEOTIDE SEQUENCE [LARGE SCALE GENOMIC DNA]</scope>
    <source>
        <strain evidence="12 13">DSM 4928</strain>
    </source>
</reference>
<proteinExistence type="inferred from homology"/>
<dbReference type="SUPFAM" id="SSF81336">
    <property type="entry name" value="F1F0 ATP synthase subunit A"/>
    <property type="match status" value="1"/>
</dbReference>
<accession>A0A1V4SW25</accession>
<gene>
    <name evidence="12" type="primary">atpB_1</name>
    <name evidence="11" type="synonym">atpB</name>
    <name evidence="12" type="ORF">CLTHE_18080</name>
</gene>
<dbReference type="PANTHER" id="PTHR42823">
    <property type="entry name" value="ATP SYNTHASE SUBUNIT A, CHLOROPLASTIC"/>
    <property type="match status" value="1"/>
</dbReference>
<feature type="transmembrane region" description="Helical" evidence="11">
    <location>
        <begin position="76"/>
        <end position="99"/>
    </location>
</feature>
<dbReference type="InterPro" id="IPR035908">
    <property type="entry name" value="F0_ATP_A_sf"/>
</dbReference>
<evidence type="ECO:0000256" key="1">
    <source>
        <dbReference type="ARBA" id="ARBA00004141"/>
    </source>
</evidence>
<dbReference type="InterPro" id="IPR023011">
    <property type="entry name" value="ATP_synth_F0_asu_AS"/>
</dbReference>
<dbReference type="PROSITE" id="PS00449">
    <property type="entry name" value="ATPASE_A"/>
    <property type="match status" value="1"/>
</dbReference>
<organism evidence="12 13">
    <name type="scientific">Clostridium thermobutyricum DSM 4928</name>
    <dbReference type="NCBI Taxonomy" id="1121339"/>
    <lineage>
        <taxon>Bacteria</taxon>
        <taxon>Bacillati</taxon>
        <taxon>Bacillota</taxon>
        <taxon>Clostridia</taxon>
        <taxon>Eubacteriales</taxon>
        <taxon>Clostridiaceae</taxon>
        <taxon>Clostridium</taxon>
    </lineage>
</organism>
<evidence type="ECO:0000256" key="2">
    <source>
        <dbReference type="ARBA" id="ARBA00006810"/>
    </source>
</evidence>
<dbReference type="GO" id="GO:0045259">
    <property type="term" value="C:proton-transporting ATP synthase complex"/>
    <property type="evidence" value="ECO:0007669"/>
    <property type="project" value="UniProtKB-KW"/>
</dbReference>
<evidence type="ECO:0000256" key="3">
    <source>
        <dbReference type="ARBA" id="ARBA00022448"/>
    </source>
</evidence>
<evidence type="ECO:0000256" key="8">
    <source>
        <dbReference type="ARBA" id="ARBA00023065"/>
    </source>
</evidence>
<dbReference type="HAMAP" id="MF_01393">
    <property type="entry name" value="ATP_synth_a_bact"/>
    <property type="match status" value="1"/>
</dbReference>
<keyword evidence="8 11" id="KW-0406">Ion transport</keyword>
<protein>
    <recommendedName>
        <fullName evidence="11">ATP synthase subunit a</fullName>
    </recommendedName>
    <alternativeName>
        <fullName evidence="11">ATP synthase F0 sector subunit a</fullName>
    </alternativeName>
    <alternativeName>
        <fullName evidence="11">F-ATPase subunit 6</fullName>
    </alternativeName>
</protein>
<keyword evidence="4 11" id="KW-0138">CF(0)</keyword>
<evidence type="ECO:0000256" key="11">
    <source>
        <dbReference type="HAMAP-Rule" id="MF_01393"/>
    </source>
</evidence>
<feature type="transmembrane region" description="Helical" evidence="11">
    <location>
        <begin position="162"/>
        <end position="180"/>
    </location>
</feature>
<keyword evidence="6 11" id="KW-0375">Hydrogen ion transport</keyword>
<evidence type="ECO:0000313" key="12">
    <source>
        <dbReference type="EMBL" id="OPX47503.1"/>
    </source>
</evidence>
<name>A0A1V4SW25_9CLOT</name>
<keyword evidence="9 11" id="KW-0472">Membrane</keyword>
<feature type="transmembrane region" description="Helical" evidence="11">
    <location>
        <begin position="201"/>
        <end position="219"/>
    </location>
</feature>
<dbReference type="InterPro" id="IPR000568">
    <property type="entry name" value="ATP_synth_F0_asu"/>
</dbReference>
<dbReference type="Pfam" id="PF00119">
    <property type="entry name" value="ATP-synt_A"/>
    <property type="match status" value="1"/>
</dbReference>
<comment type="subcellular location">
    <subcellularLocation>
        <location evidence="11">Cell membrane</location>
        <topology evidence="11">Multi-pass membrane protein</topology>
    </subcellularLocation>
    <subcellularLocation>
        <location evidence="1">Membrane</location>
        <topology evidence="1">Multi-pass membrane protein</topology>
    </subcellularLocation>
</comment>
<dbReference type="CDD" id="cd00310">
    <property type="entry name" value="ATP-synt_Fo_a_6"/>
    <property type="match status" value="1"/>
</dbReference>
<keyword evidence="7 11" id="KW-1133">Transmembrane helix</keyword>
<dbReference type="AlphaFoldDB" id="A0A1V4SW25"/>
<dbReference type="PANTHER" id="PTHR42823:SF3">
    <property type="entry name" value="ATP SYNTHASE SUBUNIT A, CHLOROPLASTIC"/>
    <property type="match status" value="1"/>
</dbReference>
<dbReference type="InterPro" id="IPR045082">
    <property type="entry name" value="ATP_syn_F0_a_bact/chloroplast"/>
</dbReference>
<keyword evidence="3 11" id="KW-0813">Transport</keyword>
<dbReference type="NCBIfam" id="NF004484">
    <property type="entry name" value="PRK05815.3-2"/>
    <property type="match status" value="1"/>
</dbReference>
<feature type="transmembrane region" description="Helical" evidence="11">
    <location>
        <begin position="12"/>
        <end position="39"/>
    </location>
</feature>
<keyword evidence="5 11" id="KW-0812">Transmembrane</keyword>
<dbReference type="RefSeq" id="WP_080023025.1">
    <property type="nucleotide sequence ID" value="NZ_LTAY01000046.1"/>
</dbReference>
<dbReference type="OrthoDB" id="9789241at2"/>
<dbReference type="Proteomes" id="UP000191448">
    <property type="component" value="Unassembled WGS sequence"/>
</dbReference>
<evidence type="ECO:0000313" key="13">
    <source>
        <dbReference type="Proteomes" id="UP000191448"/>
    </source>
</evidence>
<dbReference type="GO" id="GO:0046933">
    <property type="term" value="F:proton-transporting ATP synthase activity, rotational mechanism"/>
    <property type="evidence" value="ECO:0007669"/>
    <property type="project" value="UniProtKB-UniRule"/>
</dbReference>
<comment type="similarity">
    <text evidence="2 11">Belongs to the ATPase A chain family.</text>
</comment>
<feature type="transmembrane region" description="Helical" evidence="11">
    <location>
        <begin position="105"/>
        <end position="124"/>
    </location>
</feature>
<comment type="function">
    <text evidence="11">Key component of the proton channel; it plays a direct role in the translocation of protons across the membrane.</text>
</comment>
<keyword evidence="10 11" id="KW-0066">ATP synthesis</keyword>
<comment type="caution">
    <text evidence="12">The sequence shown here is derived from an EMBL/GenBank/DDBJ whole genome shotgun (WGS) entry which is preliminary data.</text>
</comment>
<dbReference type="GO" id="GO:0005886">
    <property type="term" value="C:plasma membrane"/>
    <property type="evidence" value="ECO:0007669"/>
    <property type="project" value="UniProtKB-SubCell"/>
</dbReference>
<sequence length="225" mass="25104">MDVFGELFELKIAGLSISGDIVIQWVVMGILILIAMIFTRNFSVENPSKIQIVLELIYEKVNNLVEENMDKSYSSYIPFVGTLAIYLGVLNILGIFGFAPPTRNLSVVTGFTIITFVLVHGNAIKRNGLKSYFKSYGRPFVAMLPITIMEKIVFPLSLALRLFGNVLAATIVMELVYTGLSKINWFAQLVIPIAPHGFFDLFDGTIQTIIFVMLTIITIKLQAEE</sequence>
<dbReference type="Gene3D" id="1.20.120.220">
    <property type="entry name" value="ATP synthase, F0 complex, subunit A"/>
    <property type="match status" value="1"/>
</dbReference>
<evidence type="ECO:0000256" key="7">
    <source>
        <dbReference type="ARBA" id="ARBA00022989"/>
    </source>
</evidence>
<dbReference type="GO" id="GO:0042777">
    <property type="term" value="P:proton motive force-driven plasma membrane ATP synthesis"/>
    <property type="evidence" value="ECO:0007669"/>
    <property type="project" value="TreeGrafter"/>
</dbReference>
<evidence type="ECO:0000256" key="10">
    <source>
        <dbReference type="ARBA" id="ARBA00023310"/>
    </source>
</evidence>
<evidence type="ECO:0000256" key="9">
    <source>
        <dbReference type="ARBA" id="ARBA00023136"/>
    </source>
</evidence>